<dbReference type="InterPro" id="IPR016135">
    <property type="entry name" value="UBQ-conjugating_enzyme/RWD"/>
</dbReference>
<reference evidence="2" key="1">
    <citation type="submission" date="2025-08" db="UniProtKB">
        <authorList>
            <consortium name="RefSeq"/>
        </authorList>
    </citation>
    <scope>IDENTIFICATION</scope>
    <source>
        <tissue evidence="2">Fruit stalk</tissue>
    </source>
</reference>
<organism evidence="1 2">
    <name type="scientific">Durio zibethinus</name>
    <name type="common">Durian</name>
    <dbReference type="NCBI Taxonomy" id="66656"/>
    <lineage>
        <taxon>Eukaryota</taxon>
        <taxon>Viridiplantae</taxon>
        <taxon>Streptophyta</taxon>
        <taxon>Embryophyta</taxon>
        <taxon>Tracheophyta</taxon>
        <taxon>Spermatophyta</taxon>
        <taxon>Magnoliopsida</taxon>
        <taxon>eudicotyledons</taxon>
        <taxon>Gunneridae</taxon>
        <taxon>Pentapetalae</taxon>
        <taxon>rosids</taxon>
        <taxon>malvids</taxon>
        <taxon>Malvales</taxon>
        <taxon>Malvaceae</taxon>
        <taxon>Helicteroideae</taxon>
        <taxon>Durio</taxon>
    </lineage>
</organism>
<dbReference type="SUPFAM" id="SSF54495">
    <property type="entry name" value="UBC-like"/>
    <property type="match status" value="1"/>
</dbReference>
<sequence>MRNNRLDAQLLGLEEWQRNFVLSAFRKNIEHFEPVSHVVAHPFPNDILEWHYVLEGSEGTPFAGFLRWVLLCKNQVPSRVSLQAYWNHHDHPQWTIYDTEENMLVSYSQGFSFSW</sequence>
<protein>
    <submittedName>
        <fullName evidence="2">Uncharacterized protein LOC111281374 isoform X5</fullName>
    </submittedName>
</protein>
<accession>A0A6P5X8V8</accession>
<dbReference type="RefSeq" id="XP_022724849.1">
    <property type="nucleotide sequence ID" value="XM_022869114.1"/>
</dbReference>
<proteinExistence type="predicted"/>
<evidence type="ECO:0000313" key="2">
    <source>
        <dbReference type="RefSeq" id="XP_022724849.1"/>
    </source>
</evidence>
<dbReference type="Proteomes" id="UP000515121">
    <property type="component" value="Unplaced"/>
</dbReference>
<keyword evidence="1" id="KW-1185">Reference proteome</keyword>
<dbReference type="GeneID" id="111281374"/>
<dbReference type="AlphaFoldDB" id="A0A6P5X8V8"/>
<evidence type="ECO:0000313" key="1">
    <source>
        <dbReference type="Proteomes" id="UP000515121"/>
    </source>
</evidence>
<gene>
    <name evidence="2" type="primary">LOC111281374</name>
</gene>
<name>A0A6P5X8V8_DURZI</name>